<dbReference type="PhylomeDB" id="Q2RRX1"/>
<dbReference type="eggNOG" id="COG1413">
    <property type="taxonomic scope" value="Bacteria"/>
</dbReference>
<dbReference type="HOGENOM" id="CLU_108804_0_0_5"/>
<gene>
    <name evidence="1" type="ordered locus">Rru_A2324</name>
</gene>
<dbReference type="InterPro" id="IPR016024">
    <property type="entry name" value="ARM-type_fold"/>
</dbReference>
<dbReference type="Proteomes" id="UP000001929">
    <property type="component" value="Chromosome"/>
</dbReference>
<dbReference type="GO" id="GO:0016829">
    <property type="term" value="F:lyase activity"/>
    <property type="evidence" value="ECO:0007669"/>
    <property type="project" value="UniProtKB-KW"/>
</dbReference>
<dbReference type="EMBL" id="CP000230">
    <property type="protein sequence ID" value="ABC23124.1"/>
    <property type="molecule type" value="Genomic_DNA"/>
</dbReference>
<dbReference type="STRING" id="269796.Rru_A2324"/>
<accession>Q2RRX1</accession>
<dbReference type="SMART" id="SM00567">
    <property type="entry name" value="EZ_HEAT"/>
    <property type="match status" value="4"/>
</dbReference>
<dbReference type="KEGG" id="rru:Rru_A2324"/>
<reference evidence="1 2" key="1">
    <citation type="journal article" date="2011" name="Stand. Genomic Sci.">
        <title>Complete genome sequence of Rhodospirillum rubrum type strain (S1).</title>
        <authorList>
            <person name="Munk A.C."/>
            <person name="Copeland A."/>
            <person name="Lucas S."/>
            <person name="Lapidus A."/>
            <person name="Del Rio T.G."/>
            <person name="Barry K."/>
            <person name="Detter J.C."/>
            <person name="Hammon N."/>
            <person name="Israni S."/>
            <person name="Pitluck S."/>
            <person name="Brettin T."/>
            <person name="Bruce D."/>
            <person name="Han C."/>
            <person name="Tapia R."/>
            <person name="Gilna P."/>
            <person name="Schmutz J."/>
            <person name="Larimer F."/>
            <person name="Land M."/>
            <person name="Kyrpides N.C."/>
            <person name="Mavromatis K."/>
            <person name="Richardson P."/>
            <person name="Rohde M."/>
            <person name="Goker M."/>
            <person name="Klenk H.P."/>
            <person name="Zhang Y."/>
            <person name="Roberts G.P."/>
            <person name="Reslewic S."/>
            <person name="Schwartz D.C."/>
        </authorList>
    </citation>
    <scope>NUCLEOTIDE SEQUENCE [LARGE SCALE GENOMIC DNA]</scope>
    <source>
        <strain evidence="2">ATCC 11170 / ATH 1.1.1 / DSM 467 / LMG 4362 / NCIMB 8255 / S1</strain>
    </source>
</reference>
<evidence type="ECO:0000313" key="1">
    <source>
        <dbReference type="EMBL" id="ABC23124.1"/>
    </source>
</evidence>
<keyword evidence="1" id="KW-0456">Lyase</keyword>
<dbReference type="InterPro" id="IPR004155">
    <property type="entry name" value="PBS_lyase_HEAT"/>
</dbReference>
<dbReference type="PATRIC" id="fig|269796.9.peg.2424"/>
<dbReference type="InterPro" id="IPR021133">
    <property type="entry name" value="HEAT_type_2"/>
</dbReference>
<name>Q2RRX1_RHORT</name>
<dbReference type="PROSITE" id="PS50077">
    <property type="entry name" value="HEAT_REPEAT"/>
    <property type="match status" value="1"/>
</dbReference>
<dbReference type="Pfam" id="PF13646">
    <property type="entry name" value="HEAT_2"/>
    <property type="match status" value="2"/>
</dbReference>
<dbReference type="AlphaFoldDB" id="Q2RRX1"/>
<dbReference type="SUPFAM" id="SSF48371">
    <property type="entry name" value="ARM repeat"/>
    <property type="match status" value="1"/>
</dbReference>
<evidence type="ECO:0000313" key="2">
    <source>
        <dbReference type="Proteomes" id="UP000001929"/>
    </source>
</evidence>
<dbReference type="Gene3D" id="1.25.10.10">
    <property type="entry name" value="Leucine-rich Repeat Variant"/>
    <property type="match status" value="1"/>
</dbReference>
<dbReference type="EnsemblBacteria" id="ABC23124">
    <property type="protein sequence ID" value="ABC23124"/>
    <property type="gene ID" value="Rru_A2324"/>
</dbReference>
<sequence length="182" mass="19895">MLSDLAAPAPGTRRAAARDLADHPEAAMALCERLEVETAPSVRAMIFTALIKLQTPAVARRLARFLRSDDAQLRNAAIEALQEMPAAIAPHLQELLTDDDSDIRIFAVTILGTLRLTCAPDWLVEVIRRESHINVCSAAVDALAEIGGPEAIEDLEALLDRFPGDSFMKFAIETTIRRIRGQ</sequence>
<dbReference type="InterPro" id="IPR011989">
    <property type="entry name" value="ARM-like"/>
</dbReference>
<protein>
    <submittedName>
        <fullName evidence="1">PBS lyase HEAT-like repeat</fullName>
    </submittedName>
</protein>
<proteinExistence type="predicted"/>
<organism evidence="1 2">
    <name type="scientific">Rhodospirillum rubrum (strain ATCC 11170 / ATH 1.1.1 / DSM 467 / LMG 4362 / NCIMB 8255 / S1)</name>
    <dbReference type="NCBI Taxonomy" id="269796"/>
    <lineage>
        <taxon>Bacteria</taxon>
        <taxon>Pseudomonadati</taxon>
        <taxon>Pseudomonadota</taxon>
        <taxon>Alphaproteobacteria</taxon>
        <taxon>Rhodospirillales</taxon>
        <taxon>Rhodospirillaceae</taxon>
        <taxon>Rhodospirillum</taxon>
    </lineage>
</organism>
<keyword evidence="2" id="KW-1185">Reference proteome</keyword>